<comment type="subcellular location">
    <subcellularLocation>
        <location evidence="1">Cell membrane</location>
        <topology evidence="1">Multi-pass membrane protein</topology>
    </subcellularLocation>
</comment>
<keyword evidence="4 6" id="KW-1133">Transmembrane helix</keyword>
<feature type="transmembrane region" description="Helical" evidence="6">
    <location>
        <begin position="36"/>
        <end position="59"/>
    </location>
</feature>
<keyword evidence="2" id="KW-1003">Cell membrane</keyword>
<proteinExistence type="predicted"/>
<evidence type="ECO:0000256" key="2">
    <source>
        <dbReference type="ARBA" id="ARBA00022475"/>
    </source>
</evidence>
<sequence length="199" mass="22475">MFNPYLQGLLVGFSLILAIGAQNAFVLKQGLNKQHVFWICLVCAFSDSILILLGVFGFSKIIQSYPEIVSIAQYFGAAFLFIYGAQHFYQAFTVQQGLIPRESEESNLWKMLSICLVLTWLNPHVYLDTVVLLGSISTQFIGYEIYFALGAITSSWVFFYSLGYGARLLLPLFNQAKSWKILDFIIGIIMWVIALSLLK</sequence>
<dbReference type="AlphaFoldDB" id="A0A1Y3CLQ1"/>
<name>A0A1Y3CLQ1_9GAMM</name>
<accession>A0A1Y3CLQ1</accession>
<dbReference type="GO" id="GO:0015171">
    <property type="term" value="F:amino acid transmembrane transporter activity"/>
    <property type="evidence" value="ECO:0007669"/>
    <property type="project" value="TreeGrafter"/>
</dbReference>
<keyword evidence="3 6" id="KW-0812">Transmembrane</keyword>
<dbReference type="InterPro" id="IPR001123">
    <property type="entry name" value="LeuE-type"/>
</dbReference>
<evidence type="ECO:0000256" key="6">
    <source>
        <dbReference type="SAM" id="Phobius"/>
    </source>
</evidence>
<feature type="transmembrane region" description="Helical" evidence="6">
    <location>
        <begin position="178"/>
        <end position="198"/>
    </location>
</feature>
<evidence type="ECO:0000256" key="5">
    <source>
        <dbReference type="ARBA" id="ARBA00023136"/>
    </source>
</evidence>
<dbReference type="Pfam" id="PF01810">
    <property type="entry name" value="LysE"/>
    <property type="match status" value="1"/>
</dbReference>
<comment type="caution">
    <text evidence="7">The sequence shown here is derived from an EMBL/GenBank/DDBJ whole genome shotgun (WGS) entry which is preliminary data.</text>
</comment>
<keyword evidence="5 6" id="KW-0472">Membrane</keyword>
<evidence type="ECO:0000256" key="4">
    <source>
        <dbReference type="ARBA" id="ARBA00022989"/>
    </source>
</evidence>
<dbReference type="RefSeq" id="WP_086202807.1">
    <property type="nucleotide sequence ID" value="NZ_NEGB01000002.1"/>
</dbReference>
<organism evidence="7 8">
    <name type="scientific">Acinetobacter silvestris</name>
    <dbReference type="NCBI Taxonomy" id="1977882"/>
    <lineage>
        <taxon>Bacteria</taxon>
        <taxon>Pseudomonadati</taxon>
        <taxon>Pseudomonadota</taxon>
        <taxon>Gammaproteobacteria</taxon>
        <taxon>Moraxellales</taxon>
        <taxon>Moraxellaceae</taxon>
        <taxon>Acinetobacter</taxon>
    </lineage>
</organism>
<dbReference type="PANTHER" id="PTHR30086">
    <property type="entry name" value="ARGININE EXPORTER PROTEIN ARGO"/>
    <property type="match status" value="1"/>
</dbReference>
<protein>
    <submittedName>
        <fullName evidence="7">Amino acid transporter</fullName>
    </submittedName>
</protein>
<evidence type="ECO:0000313" key="8">
    <source>
        <dbReference type="Proteomes" id="UP000242765"/>
    </source>
</evidence>
<feature type="transmembrane region" description="Helical" evidence="6">
    <location>
        <begin position="71"/>
        <end position="89"/>
    </location>
</feature>
<gene>
    <name evidence="7" type="ORF">B9T28_04760</name>
</gene>
<evidence type="ECO:0000256" key="1">
    <source>
        <dbReference type="ARBA" id="ARBA00004651"/>
    </source>
</evidence>
<reference evidence="7 8" key="1">
    <citation type="submission" date="2017-04" db="EMBL/GenBank/DDBJ databases">
        <title>High diversity of culturable Acinetobacter species in natural soil and water ecosystems.</title>
        <authorList>
            <person name="Nemec A."/>
            <person name="Radolfova-Krizova L."/>
        </authorList>
    </citation>
    <scope>NUCLEOTIDE SEQUENCE [LARGE SCALE GENOMIC DNA]</scope>
    <source>
        <strain evidence="7 8">ANC 4999</strain>
    </source>
</reference>
<evidence type="ECO:0000313" key="7">
    <source>
        <dbReference type="EMBL" id="OTG66562.1"/>
    </source>
</evidence>
<keyword evidence="8" id="KW-1185">Reference proteome</keyword>
<dbReference type="PANTHER" id="PTHR30086:SF20">
    <property type="entry name" value="ARGININE EXPORTER PROTEIN ARGO-RELATED"/>
    <property type="match status" value="1"/>
</dbReference>
<dbReference type="OrthoDB" id="5638726at2"/>
<dbReference type="Proteomes" id="UP000242765">
    <property type="component" value="Unassembled WGS sequence"/>
</dbReference>
<evidence type="ECO:0000256" key="3">
    <source>
        <dbReference type="ARBA" id="ARBA00022692"/>
    </source>
</evidence>
<feature type="transmembrane region" description="Helical" evidence="6">
    <location>
        <begin position="145"/>
        <end position="166"/>
    </location>
</feature>
<dbReference type="GO" id="GO:0005886">
    <property type="term" value="C:plasma membrane"/>
    <property type="evidence" value="ECO:0007669"/>
    <property type="project" value="UniProtKB-SubCell"/>
</dbReference>
<dbReference type="EMBL" id="NEGB01000002">
    <property type="protein sequence ID" value="OTG66562.1"/>
    <property type="molecule type" value="Genomic_DNA"/>
</dbReference>